<dbReference type="GO" id="GO:0005737">
    <property type="term" value="C:cytoplasm"/>
    <property type="evidence" value="ECO:0007669"/>
    <property type="project" value="UniProtKB-SubCell"/>
</dbReference>
<dbReference type="Pfam" id="PF00313">
    <property type="entry name" value="CSD"/>
    <property type="match status" value="1"/>
</dbReference>
<dbReference type="SUPFAM" id="SSF50249">
    <property type="entry name" value="Nucleic acid-binding proteins"/>
    <property type="match status" value="1"/>
</dbReference>
<dbReference type="GO" id="GO:0005634">
    <property type="term" value="C:nucleus"/>
    <property type="evidence" value="ECO:0007669"/>
    <property type="project" value="TreeGrafter"/>
</dbReference>
<keyword evidence="2" id="KW-0963">Cytoplasm</keyword>
<protein>
    <recommendedName>
        <fullName evidence="4">CSD domain-containing protein</fullName>
    </recommendedName>
</protein>
<evidence type="ECO:0000256" key="2">
    <source>
        <dbReference type="ARBA" id="ARBA00022490"/>
    </source>
</evidence>
<feature type="region of interest" description="Disordered" evidence="3">
    <location>
        <begin position="1"/>
        <end position="62"/>
    </location>
</feature>
<keyword evidence="6" id="KW-1185">Reference proteome</keyword>
<evidence type="ECO:0000313" key="5">
    <source>
        <dbReference type="EMBL" id="MBW0466410.1"/>
    </source>
</evidence>
<comment type="subcellular location">
    <subcellularLocation>
        <location evidence="1">Cytoplasm</location>
    </subcellularLocation>
</comment>
<dbReference type="InterPro" id="IPR002059">
    <property type="entry name" value="CSP_DNA-bd"/>
</dbReference>
<dbReference type="PANTHER" id="PTHR46109:SF1">
    <property type="entry name" value="PROTEIN LIN-28 HOMOLOG"/>
    <property type="match status" value="1"/>
</dbReference>
<dbReference type="AlphaFoldDB" id="A0A9Q3BKC3"/>
<name>A0A9Q3BKC3_9BASI</name>
<organism evidence="5 6">
    <name type="scientific">Austropuccinia psidii MF-1</name>
    <dbReference type="NCBI Taxonomy" id="1389203"/>
    <lineage>
        <taxon>Eukaryota</taxon>
        <taxon>Fungi</taxon>
        <taxon>Dikarya</taxon>
        <taxon>Basidiomycota</taxon>
        <taxon>Pucciniomycotina</taxon>
        <taxon>Pucciniomycetes</taxon>
        <taxon>Pucciniales</taxon>
        <taxon>Sphaerophragmiaceae</taxon>
        <taxon>Austropuccinia</taxon>
    </lineage>
</organism>
<feature type="compositionally biased region" description="Basic and acidic residues" evidence="3">
    <location>
        <begin position="954"/>
        <end position="964"/>
    </location>
</feature>
<feature type="region of interest" description="Disordered" evidence="3">
    <location>
        <begin position="936"/>
        <end position="997"/>
    </location>
</feature>
<dbReference type="GO" id="GO:0003729">
    <property type="term" value="F:mRNA binding"/>
    <property type="evidence" value="ECO:0007669"/>
    <property type="project" value="TreeGrafter"/>
</dbReference>
<proteinExistence type="predicted"/>
<dbReference type="InterPro" id="IPR012340">
    <property type="entry name" value="NA-bd_OB-fold"/>
</dbReference>
<dbReference type="OrthoDB" id="2497874at2759"/>
<gene>
    <name evidence="5" type="ORF">O181_006125</name>
</gene>
<sequence length="997" mass="108849">MSITLDSLALDGQTSTPTPGSPRPYINSDNHDRLDSIQLSSDASGEFSIAPSPRSFLGSPGEALSELRNARNPPWLHGPSGTPPSFLGISRVERAAGWAEEAFRLAEQPTLDITRHADLTRLSLSHGLILTRDLPRVLPQPSQTPLMSTSDLISKPSLNLATTLLQSSPFDKPADGIKRVDGHDRRAITSSTAQSLQKPFKPHDVPSGDGSSEEGEAWPMPETPFLTNDVWTTQSKRGKENLKDNPVNKVKVASLSQSIAVAPAPEHSKSTSHHRKMNNENARARGLMNQCRAKEGERRVGRCKMYNCDKGVGFLIDDRLDQVPYDVKIHWTDLYSDQEFKSLAKGEIVEYTLNITPNGYSASYVTGPGGRPVMGAEQTIVQASRQTSYKLFKAGALPVKTYRSKWENVPATGFLESSNAQSINGTAILSNRSSLPQRVNQTASGTLKSISSTSSVTVDLHAPNHSAQKMASTNMRSGMGLPGKNDNPIFSQDRSHLSGPGRNIINYSPTTSFSPHVWPSIQSPVNVLNSLQGSLTPLPGLSHSVLTPNSVESYNSMLFGGYTPPHHPQSIRSPTIALNTPGNPNHHLITNRMFNQVHPALKHSDLHSLMAERQMLLQHQAALMNLYQNVTQPSPSATIQPLNQFSAQNALKPSSGILTREQQNYYGSNYDGLNGLIDPQTQRFGLLPPITLPGNQNNQGGHESNANQITTSSENDEMNEFKLESVASLRPSAQAFTPATTDISNSLGETSSQTHEQDVYELGNRVNNGLLYQVPGRRSVSDPASTTTCGSKKPNLLIYSPSRPQKSHCTTTLASNKQTSEKAINSKRVTFAELAGPTQKVGSHGETPLTQVNCSNSDEAFGLEVAERIIESNGDLNKGTKPLGNLNRTNETSNLDEIRRAGDVKSVEIAMERLREAAAPRRLSFRNNQSNKAFTDTVENIKSESQDVNLEEQWNDKTKNDRRQSVSRSTTEILASRPESSSSTMKEMTQMTPQVEV</sequence>
<evidence type="ECO:0000256" key="3">
    <source>
        <dbReference type="SAM" id="MobiDB-lite"/>
    </source>
</evidence>
<dbReference type="InterPro" id="IPR051373">
    <property type="entry name" value="Lin-28_RNA-binding"/>
</dbReference>
<dbReference type="PANTHER" id="PTHR46109">
    <property type="entry name" value="PROTEIN LIN-28"/>
    <property type="match status" value="1"/>
</dbReference>
<evidence type="ECO:0000256" key="1">
    <source>
        <dbReference type="ARBA" id="ARBA00004496"/>
    </source>
</evidence>
<reference evidence="5" key="1">
    <citation type="submission" date="2021-03" db="EMBL/GenBank/DDBJ databases">
        <title>Draft genome sequence of rust myrtle Austropuccinia psidii MF-1, a brazilian biotype.</title>
        <authorList>
            <person name="Quecine M.C."/>
            <person name="Pachon D.M.R."/>
            <person name="Bonatelli M.L."/>
            <person name="Correr F.H."/>
            <person name="Franceschini L.M."/>
            <person name="Leite T.F."/>
            <person name="Margarido G.R.A."/>
            <person name="Almeida C.A."/>
            <person name="Ferrarezi J.A."/>
            <person name="Labate C.A."/>
        </authorList>
    </citation>
    <scope>NUCLEOTIDE SEQUENCE</scope>
    <source>
        <strain evidence="5">MF-1</strain>
    </source>
</reference>
<dbReference type="EMBL" id="AVOT02001292">
    <property type="protein sequence ID" value="MBW0466410.1"/>
    <property type="molecule type" value="Genomic_DNA"/>
</dbReference>
<dbReference type="Gene3D" id="2.40.50.140">
    <property type="entry name" value="Nucleic acid-binding proteins"/>
    <property type="match status" value="1"/>
</dbReference>
<dbReference type="PROSITE" id="PS51857">
    <property type="entry name" value="CSD_2"/>
    <property type="match status" value="1"/>
</dbReference>
<evidence type="ECO:0000313" key="6">
    <source>
        <dbReference type="Proteomes" id="UP000765509"/>
    </source>
</evidence>
<feature type="domain" description="CSD" evidence="4">
    <location>
        <begin position="298"/>
        <end position="367"/>
    </location>
</feature>
<comment type="caution">
    <text evidence="5">The sequence shown here is derived from an EMBL/GenBank/DDBJ whole genome shotgun (WGS) entry which is preliminary data.</text>
</comment>
<evidence type="ECO:0000259" key="4">
    <source>
        <dbReference type="PROSITE" id="PS51857"/>
    </source>
</evidence>
<dbReference type="GO" id="GO:0031054">
    <property type="term" value="P:pre-miRNA processing"/>
    <property type="evidence" value="ECO:0007669"/>
    <property type="project" value="TreeGrafter"/>
</dbReference>
<feature type="region of interest" description="Disordered" evidence="3">
    <location>
        <begin position="190"/>
        <end position="226"/>
    </location>
</feature>
<feature type="compositionally biased region" description="Polar residues" evidence="3">
    <location>
        <begin position="966"/>
        <end position="997"/>
    </location>
</feature>
<dbReference type="Proteomes" id="UP000765509">
    <property type="component" value="Unassembled WGS sequence"/>
</dbReference>
<accession>A0A9Q3BKC3</accession>